<accession>A0ABD7V2V5</accession>
<protein>
    <submittedName>
        <fullName evidence="1">Uncharacterized protein</fullName>
    </submittedName>
</protein>
<sequence>MHDEAPDHGVGTKRLVTRPSRAFFLLARPTQNTDTLPSSIGERDVFFSEEEALDALDLHHGWCAARSGGFTSVVTTAQWYLQTAMIGPRITPALGEVYLAGSDAQTGQTWAAAGGFLTEGELIHWSSFVRAARSLIPLHIGTDSFELAYRGDVNVHFHQLWFAPVRSVRVYPKKIVVDDDNRG</sequence>
<organism evidence="1 2">
    <name type="scientific">Gordonia paraffinivorans</name>
    <dbReference type="NCBI Taxonomy" id="175628"/>
    <lineage>
        <taxon>Bacteria</taxon>
        <taxon>Bacillati</taxon>
        <taxon>Actinomycetota</taxon>
        <taxon>Actinomycetes</taxon>
        <taxon>Mycobacteriales</taxon>
        <taxon>Gordoniaceae</taxon>
        <taxon>Gordonia</taxon>
    </lineage>
</organism>
<dbReference type="Proteomes" id="UP000360750">
    <property type="component" value="Unassembled WGS sequence"/>
</dbReference>
<proteinExistence type="predicted"/>
<gene>
    <name evidence="1" type="ORF">NCTC8139_02088</name>
</gene>
<dbReference type="RefSeq" id="WP_131734250.1">
    <property type="nucleotide sequence ID" value="NZ_CAACYD010000006.1"/>
</dbReference>
<dbReference type="EMBL" id="CAACYD010000006">
    <property type="protein sequence ID" value="VFA88542.1"/>
    <property type="molecule type" value="Genomic_DNA"/>
</dbReference>
<evidence type="ECO:0000313" key="1">
    <source>
        <dbReference type="EMBL" id="VFA88542.1"/>
    </source>
</evidence>
<dbReference type="AlphaFoldDB" id="A0ABD7V2V5"/>
<evidence type="ECO:0000313" key="2">
    <source>
        <dbReference type="Proteomes" id="UP000360750"/>
    </source>
</evidence>
<dbReference type="GeneID" id="60750093"/>
<name>A0ABD7V2V5_9ACTN</name>
<comment type="caution">
    <text evidence="1">The sequence shown here is derived from an EMBL/GenBank/DDBJ whole genome shotgun (WGS) entry which is preliminary data.</text>
</comment>
<reference evidence="1 2" key="1">
    <citation type="submission" date="2019-02" db="EMBL/GenBank/DDBJ databases">
        <authorList>
            <consortium name="Pathogen Informatics"/>
        </authorList>
    </citation>
    <scope>NUCLEOTIDE SEQUENCE [LARGE SCALE GENOMIC DNA]</scope>
    <source>
        <strain evidence="1 2">3012STDY6756503</strain>
    </source>
</reference>